<dbReference type="PROSITE" id="PS51257">
    <property type="entry name" value="PROKAR_LIPOPROTEIN"/>
    <property type="match status" value="1"/>
</dbReference>
<dbReference type="EnsemblMetazoa" id="XM_020004858.1">
    <property type="protein sequence ID" value="XP_019860417.1"/>
    <property type="gene ID" value="LOC109588739"/>
</dbReference>
<protein>
    <recommendedName>
        <fullName evidence="2">Fibronectin type-III domain-containing protein</fullName>
    </recommendedName>
</protein>
<reference evidence="4" key="1">
    <citation type="journal article" date="2010" name="Nature">
        <title>The Amphimedon queenslandica genome and the evolution of animal complexity.</title>
        <authorList>
            <person name="Srivastava M."/>
            <person name="Simakov O."/>
            <person name="Chapman J."/>
            <person name="Fahey B."/>
            <person name="Gauthier M.E."/>
            <person name="Mitros T."/>
            <person name="Richards G.S."/>
            <person name="Conaco C."/>
            <person name="Dacre M."/>
            <person name="Hellsten U."/>
            <person name="Larroux C."/>
            <person name="Putnam N.H."/>
            <person name="Stanke M."/>
            <person name="Adamska M."/>
            <person name="Darling A."/>
            <person name="Degnan S.M."/>
            <person name="Oakley T.H."/>
            <person name="Plachetzki D.C."/>
            <person name="Zhai Y."/>
            <person name="Adamski M."/>
            <person name="Calcino A."/>
            <person name="Cummins S.F."/>
            <person name="Goodstein D.M."/>
            <person name="Harris C."/>
            <person name="Jackson D.J."/>
            <person name="Leys S.P."/>
            <person name="Shu S."/>
            <person name="Woodcroft B.J."/>
            <person name="Vervoort M."/>
            <person name="Kosik K.S."/>
            <person name="Manning G."/>
            <person name="Degnan B.M."/>
            <person name="Rokhsar D.S."/>
        </authorList>
    </citation>
    <scope>NUCLEOTIDE SEQUENCE [LARGE SCALE GENOMIC DNA]</scope>
</reference>
<feature type="signal peptide" evidence="1">
    <location>
        <begin position="1"/>
        <end position="20"/>
    </location>
</feature>
<dbReference type="AlphaFoldDB" id="A0AAN0JTI2"/>
<feature type="chain" id="PRO_5042877756" description="Fibronectin type-III domain-containing protein" evidence="1">
    <location>
        <begin position="21"/>
        <end position="339"/>
    </location>
</feature>
<dbReference type="RefSeq" id="XP_019860417.1">
    <property type="nucleotide sequence ID" value="XM_020004858.1"/>
</dbReference>
<accession>A0AAN0JTI2</accession>
<sequence length="339" mass="36504">MKKAAFCLLVLLCLLLSVNGTSMTLFVGCTSSPLCLSEPVSYMCSGENGAGLDDDVLRWGIRDSSRSSNDNIPNGTTAYVERTDVSTPRIIGTYFETILTSSADPMRSNISFSPVLAINNYTILCDIIGTTPFGCSIIIADVLAAPVSTDIKFTSDTLIFSWTPQSTSPCLSHYSVNVTSIEYTINTTNTSLSLPVHSTNDTKYSISVVAVATAGRYMDPTSKIIFIADVPGPVTDLVINWTGFDIYVTWNYPPYFVSPYVSSYIVYPSDHYTGITIPAPTTTYNIPDVTVRSVYTVGVAAVNVLGTGPTASATISIICTFVPTRSITSFFVTPTVTNR</sequence>
<dbReference type="PROSITE" id="PS50853">
    <property type="entry name" value="FN3"/>
    <property type="match status" value="1"/>
</dbReference>
<dbReference type="KEGG" id="aqu:109588739"/>
<name>A0AAN0JTI2_AMPQE</name>
<organism evidence="3 4">
    <name type="scientific">Amphimedon queenslandica</name>
    <name type="common">Sponge</name>
    <dbReference type="NCBI Taxonomy" id="400682"/>
    <lineage>
        <taxon>Eukaryota</taxon>
        <taxon>Metazoa</taxon>
        <taxon>Porifera</taxon>
        <taxon>Demospongiae</taxon>
        <taxon>Heteroscleromorpha</taxon>
        <taxon>Haplosclerida</taxon>
        <taxon>Niphatidae</taxon>
        <taxon>Amphimedon</taxon>
    </lineage>
</organism>
<proteinExistence type="predicted"/>
<dbReference type="InterPro" id="IPR003961">
    <property type="entry name" value="FN3_dom"/>
</dbReference>
<dbReference type="Gene3D" id="2.60.40.10">
    <property type="entry name" value="Immunoglobulins"/>
    <property type="match status" value="1"/>
</dbReference>
<evidence type="ECO:0000313" key="4">
    <source>
        <dbReference type="Proteomes" id="UP000007879"/>
    </source>
</evidence>
<dbReference type="InterPro" id="IPR036116">
    <property type="entry name" value="FN3_sf"/>
</dbReference>
<keyword evidence="4" id="KW-1185">Reference proteome</keyword>
<evidence type="ECO:0000256" key="1">
    <source>
        <dbReference type="SAM" id="SignalP"/>
    </source>
</evidence>
<feature type="domain" description="Fibronectin type-III" evidence="2">
    <location>
        <begin position="230"/>
        <end position="323"/>
    </location>
</feature>
<reference evidence="3" key="2">
    <citation type="submission" date="2024-06" db="UniProtKB">
        <authorList>
            <consortium name="EnsemblMetazoa"/>
        </authorList>
    </citation>
    <scope>IDENTIFICATION</scope>
</reference>
<dbReference type="InterPro" id="IPR013783">
    <property type="entry name" value="Ig-like_fold"/>
</dbReference>
<dbReference type="CDD" id="cd00063">
    <property type="entry name" value="FN3"/>
    <property type="match status" value="1"/>
</dbReference>
<dbReference type="GeneID" id="109588739"/>
<dbReference type="SUPFAM" id="SSF49265">
    <property type="entry name" value="Fibronectin type III"/>
    <property type="match status" value="1"/>
</dbReference>
<dbReference type="Proteomes" id="UP000007879">
    <property type="component" value="Unassembled WGS sequence"/>
</dbReference>
<evidence type="ECO:0000313" key="3">
    <source>
        <dbReference type="EnsemblMetazoa" id="XP_019860417.1"/>
    </source>
</evidence>
<evidence type="ECO:0000259" key="2">
    <source>
        <dbReference type="PROSITE" id="PS50853"/>
    </source>
</evidence>
<keyword evidence="1" id="KW-0732">Signal</keyword>
<dbReference type="SMART" id="SM00060">
    <property type="entry name" value="FN3"/>
    <property type="match status" value="2"/>
</dbReference>